<dbReference type="Gene3D" id="3.40.50.1820">
    <property type="entry name" value="alpha/beta hydrolase"/>
    <property type="match status" value="1"/>
</dbReference>
<organism evidence="3 4">
    <name type="scientific">Nonomuraea ferruginea</name>
    <dbReference type="NCBI Taxonomy" id="46174"/>
    <lineage>
        <taxon>Bacteria</taxon>
        <taxon>Bacillati</taxon>
        <taxon>Actinomycetota</taxon>
        <taxon>Actinomycetes</taxon>
        <taxon>Streptosporangiales</taxon>
        <taxon>Streptosporangiaceae</taxon>
        <taxon>Nonomuraea</taxon>
    </lineage>
</organism>
<keyword evidence="4" id="KW-1185">Reference proteome</keyword>
<dbReference type="Pfam" id="PF12697">
    <property type="entry name" value="Abhydrolase_6"/>
    <property type="match status" value="1"/>
</dbReference>
<gene>
    <name evidence="3" type="ORF">OUY24_12490</name>
</gene>
<dbReference type="PANTHER" id="PTHR43798">
    <property type="entry name" value="MONOACYLGLYCEROL LIPASE"/>
    <property type="match status" value="1"/>
</dbReference>
<dbReference type="SUPFAM" id="SSF53474">
    <property type="entry name" value="alpha/beta-Hydrolases"/>
    <property type="match status" value="1"/>
</dbReference>
<evidence type="ECO:0000259" key="2">
    <source>
        <dbReference type="Pfam" id="PF12697"/>
    </source>
</evidence>
<evidence type="ECO:0000313" key="4">
    <source>
        <dbReference type="Proteomes" id="UP001212498"/>
    </source>
</evidence>
<accession>A0ABT4SW69</accession>
<dbReference type="Proteomes" id="UP001212498">
    <property type="component" value="Unassembled WGS sequence"/>
</dbReference>
<dbReference type="InterPro" id="IPR000073">
    <property type="entry name" value="AB_hydrolase_1"/>
</dbReference>
<feature type="domain" description="AB hydrolase-1" evidence="2">
    <location>
        <begin position="43"/>
        <end position="276"/>
    </location>
</feature>
<dbReference type="RefSeq" id="WP_271276318.1">
    <property type="nucleotide sequence ID" value="NZ_BAABFD010000013.1"/>
</dbReference>
<name>A0ABT4SW69_9ACTN</name>
<evidence type="ECO:0000313" key="3">
    <source>
        <dbReference type="EMBL" id="MDA0641437.1"/>
    </source>
</evidence>
<evidence type="ECO:0000256" key="1">
    <source>
        <dbReference type="ARBA" id="ARBA00022801"/>
    </source>
</evidence>
<keyword evidence="1 3" id="KW-0378">Hydrolase</keyword>
<sequence length="294" mass="31311">MSTPRFLHLPPGVTPRKIETDRGMFAALEALPATGVVERWPAILLPGLTGSKEDFIAVLQTLALSGRRVLAVDLRGQYETPGLDDPAAYTCAALGADVDALAQRFGDGEPVHLVGHSFGGLVAREAAIDGRTKFASFTLMGSGPAGITGKRAGHARWLTRTIPLSGLEHVWHAGFEPEALAAGVPDDILAFLRQRLLSNSPTGLARMADEVVSMRDRTEELRQIEVPTLVLYGEHDDGWPAETQQEMAAALGADCVVVPGAAHSPAVEAPETTAAALVRFWNEAESHTLDTRAT</sequence>
<dbReference type="PRINTS" id="PR00111">
    <property type="entry name" value="ABHYDROLASE"/>
</dbReference>
<dbReference type="PANTHER" id="PTHR43798:SF31">
    <property type="entry name" value="AB HYDROLASE SUPERFAMILY PROTEIN YCLE"/>
    <property type="match status" value="1"/>
</dbReference>
<reference evidence="3 4" key="1">
    <citation type="submission" date="2022-11" db="EMBL/GenBank/DDBJ databases">
        <title>Nonomuraea corallina sp. nov., a new species of the genus Nonomuraea isolated from sea side sediment in Thai sea.</title>
        <authorList>
            <person name="Ngamcharungchit C."/>
            <person name="Matsumoto A."/>
            <person name="Suriyachadkun C."/>
            <person name="Panbangred W."/>
            <person name="Inahashi Y."/>
            <person name="Intra B."/>
        </authorList>
    </citation>
    <scope>NUCLEOTIDE SEQUENCE [LARGE SCALE GENOMIC DNA]</scope>
    <source>
        <strain evidence="3 4">DSM 43553</strain>
    </source>
</reference>
<dbReference type="EMBL" id="JAPNUD010000024">
    <property type="protein sequence ID" value="MDA0641437.1"/>
    <property type="molecule type" value="Genomic_DNA"/>
</dbReference>
<comment type="caution">
    <text evidence="3">The sequence shown here is derived from an EMBL/GenBank/DDBJ whole genome shotgun (WGS) entry which is preliminary data.</text>
</comment>
<dbReference type="InterPro" id="IPR029058">
    <property type="entry name" value="AB_hydrolase_fold"/>
</dbReference>
<protein>
    <submittedName>
        <fullName evidence="3">Alpha/beta hydrolase</fullName>
    </submittedName>
</protein>
<dbReference type="GO" id="GO:0016787">
    <property type="term" value="F:hydrolase activity"/>
    <property type="evidence" value="ECO:0007669"/>
    <property type="project" value="UniProtKB-KW"/>
</dbReference>
<dbReference type="InterPro" id="IPR050266">
    <property type="entry name" value="AB_hydrolase_sf"/>
</dbReference>
<proteinExistence type="predicted"/>